<protein>
    <submittedName>
        <fullName evidence="1">Uncharacterized protein</fullName>
    </submittedName>
</protein>
<keyword evidence="2" id="KW-1185">Reference proteome</keyword>
<gene>
    <name evidence="1" type="ORF">Vadar_015033</name>
</gene>
<proteinExistence type="predicted"/>
<evidence type="ECO:0000313" key="2">
    <source>
        <dbReference type="Proteomes" id="UP000828048"/>
    </source>
</evidence>
<accession>A0ACB7X192</accession>
<reference evidence="1 2" key="1">
    <citation type="journal article" date="2021" name="Hortic Res">
        <title>High-quality reference genome and annotation aids understanding of berry development for evergreen blueberry (Vaccinium darrowii).</title>
        <authorList>
            <person name="Yu J."/>
            <person name="Hulse-Kemp A.M."/>
            <person name="Babiker E."/>
            <person name="Staton M."/>
        </authorList>
    </citation>
    <scope>NUCLEOTIDE SEQUENCE [LARGE SCALE GENOMIC DNA]</scope>
    <source>
        <strain evidence="2">cv. NJ 8807/NJ 8810</strain>
        <tissue evidence="1">Young leaf</tissue>
    </source>
</reference>
<comment type="caution">
    <text evidence="1">The sequence shown here is derived from an EMBL/GenBank/DDBJ whole genome shotgun (WGS) entry which is preliminary data.</text>
</comment>
<dbReference type="EMBL" id="CM037152">
    <property type="protein sequence ID" value="KAH7834340.1"/>
    <property type="molecule type" value="Genomic_DNA"/>
</dbReference>
<evidence type="ECO:0000313" key="1">
    <source>
        <dbReference type="EMBL" id="KAH7834340.1"/>
    </source>
</evidence>
<name>A0ACB7X192_9ERIC</name>
<sequence length="334" mass="37741">MATPDEASALQLIKQHLLGEFSPTNVFPTNLTTEGSYSSQSDSSHSHTSTCDSFNTISDDHYLNINPDGVFHSASNSFTFDQNENDFSEFHSEYLNSMNSVSFAEFPDQYSVVSNPVDFESFDFDDFELKPDQVVDLTTPKHSDQSSQSSSSTTTSTLSSNKPSLKIELPPLKKFEWLDFRKPNNNNNGGGGNYLEKTPSTDEEMQRHYRGVRKRPWGKYAAEIRDPKRRGLRIWLGTFDTALEAAKAYDEAAFKLRGRKAILNFPLEAGKWSEKKRCREAEEGAGERQAVVKKERLMLGCDDECQWSWKDVWDQSANGIFSVLPLSPHPLLGY</sequence>
<dbReference type="Proteomes" id="UP000828048">
    <property type="component" value="Chromosome 2"/>
</dbReference>
<organism evidence="1 2">
    <name type="scientific">Vaccinium darrowii</name>
    <dbReference type="NCBI Taxonomy" id="229202"/>
    <lineage>
        <taxon>Eukaryota</taxon>
        <taxon>Viridiplantae</taxon>
        <taxon>Streptophyta</taxon>
        <taxon>Embryophyta</taxon>
        <taxon>Tracheophyta</taxon>
        <taxon>Spermatophyta</taxon>
        <taxon>Magnoliopsida</taxon>
        <taxon>eudicotyledons</taxon>
        <taxon>Gunneridae</taxon>
        <taxon>Pentapetalae</taxon>
        <taxon>asterids</taxon>
        <taxon>Ericales</taxon>
        <taxon>Ericaceae</taxon>
        <taxon>Vaccinioideae</taxon>
        <taxon>Vaccinieae</taxon>
        <taxon>Vaccinium</taxon>
    </lineage>
</organism>